<dbReference type="InParanoid" id="A0A1V9XWQ7"/>
<evidence type="ECO:0000313" key="2">
    <source>
        <dbReference type="Proteomes" id="UP000192247"/>
    </source>
</evidence>
<comment type="caution">
    <text evidence="1">The sequence shown here is derived from an EMBL/GenBank/DDBJ whole genome shotgun (WGS) entry which is preliminary data.</text>
</comment>
<evidence type="ECO:0000313" key="1">
    <source>
        <dbReference type="EMBL" id="OQR77862.1"/>
    </source>
</evidence>
<dbReference type="Proteomes" id="UP000192247">
    <property type="component" value="Unassembled WGS sequence"/>
</dbReference>
<dbReference type="EMBL" id="MNPL01002959">
    <property type="protein sequence ID" value="OQR77862.1"/>
    <property type="molecule type" value="Genomic_DNA"/>
</dbReference>
<accession>A0A1V9XWQ7</accession>
<keyword evidence="2" id="KW-1185">Reference proteome</keyword>
<name>A0A1V9XWQ7_9ACAR</name>
<gene>
    <name evidence="1" type="ORF">BIW11_02843</name>
</gene>
<reference evidence="1 2" key="1">
    <citation type="journal article" date="2017" name="Gigascience">
        <title>Draft genome of the honey bee ectoparasitic mite, Tropilaelaps mercedesae, is shaped by the parasitic life history.</title>
        <authorList>
            <person name="Dong X."/>
            <person name="Armstrong S.D."/>
            <person name="Xia D."/>
            <person name="Makepeace B.L."/>
            <person name="Darby A.C."/>
            <person name="Kadowaki T."/>
        </authorList>
    </citation>
    <scope>NUCLEOTIDE SEQUENCE [LARGE SCALE GENOMIC DNA]</scope>
    <source>
        <strain evidence="1">Wuxi-XJTLU</strain>
    </source>
</reference>
<sequence>MAYRDIAVSSNLPHLEMVTLLGVKPSCVKLYRITENARLKHQEGNKQLQVLQLPLAGPPFSDNDDCLKNWSWFMKVIIRYSLINHVKIFPNPDTTMLFV</sequence>
<proteinExistence type="predicted"/>
<organism evidence="1 2">
    <name type="scientific">Tropilaelaps mercedesae</name>
    <dbReference type="NCBI Taxonomy" id="418985"/>
    <lineage>
        <taxon>Eukaryota</taxon>
        <taxon>Metazoa</taxon>
        <taxon>Ecdysozoa</taxon>
        <taxon>Arthropoda</taxon>
        <taxon>Chelicerata</taxon>
        <taxon>Arachnida</taxon>
        <taxon>Acari</taxon>
        <taxon>Parasitiformes</taxon>
        <taxon>Mesostigmata</taxon>
        <taxon>Gamasina</taxon>
        <taxon>Dermanyssoidea</taxon>
        <taxon>Laelapidae</taxon>
        <taxon>Tropilaelaps</taxon>
    </lineage>
</organism>
<protein>
    <submittedName>
        <fullName evidence="1">Uncharacterized protein</fullName>
    </submittedName>
</protein>
<dbReference type="AlphaFoldDB" id="A0A1V9XWQ7"/>